<evidence type="ECO:0000256" key="3">
    <source>
        <dbReference type="SAM" id="Phobius"/>
    </source>
</evidence>
<dbReference type="AlphaFoldDB" id="V7BIL4"/>
<dbReference type="PANTHER" id="PTHR31234">
    <property type="entry name" value="LATE EMBRYOGENESIS ABUNDANT (LEA) HYDROXYPROLINE-RICH GLYCOPROTEIN FAMILY"/>
    <property type="match status" value="1"/>
</dbReference>
<feature type="transmembrane region" description="Helical" evidence="3">
    <location>
        <begin position="33"/>
        <end position="61"/>
    </location>
</feature>
<keyword evidence="3" id="KW-1133">Transmembrane helix</keyword>
<evidence type="ECO:0000256" key="1">
    <source>
        <dbReference type="ARBA" id="ARBA00004370"/>
    </source>
</evidence>
<dbReference type="Proteomes" id="UP000000226">
    <property type="component" value="Chromosome 7"/>
</dbReference>
<dbReference type="InterPro" id="IPR044839">
    <property type="entry name" value="NDR1-like"/>
</dbReference>
<name>V7BIL4_PHAVU</name>
<dbReference type="OrthoDB" id="695142at2759"/>
<comment type="subcellular location">
    <subcellularLocation>
        <location evidence="1">Membrane</location>
    </subcellularLocation>
</comment>
<dbReference type="PANTHER" id="PTHR31234:SF55">
    <property type="entry name" value="LATE EMBRYOGENESIS ABUNDANT (LEA) HYDROXYPROLINE-RICH GLYCOPROTEIN FAMILY"/>
    <property type="match status" value="1"/>
</dbReference>
<evidence type="ECO:0000313" key="4">
    <source>
        <dbReference type="EMBL" id="ESW17789.1"/>
    </source>
</evidence>
<dbReference type="GO" id="GO:0005886">
    <property type="term" value="C:plasma membrane"/>
    <property type="evidence" value="ECO:0007669"/>
    <property type="project" value="TreeGrafter"/>
</dbReference>
<proteinExistence type="predicted"/>
<feature type="non-terminal residue" evidence="4">
    <location>
        <position position="1"/>
    </location>
</feature>
<evidence type="ECO:0008006" key="6">
    <source>
        <dbReference type="Google" id="ProtNLM"/>
    </source>
</evidence>
<dbReference type="STRING" id="3885.V7BIL4"/>
<keyword evidence="5" id="KW-1185">Reference proteome</keyword>
<keyword evidence="2 3" id="KW-0472">Membrane</keyword>
<sequence length="229" mass="25779">KLLPYRNKCFRAPHSDLHCYRHKLTMPTTDRNFYLNLLHFAGAVIITCLMAMTITLLCILLKPHFPSFEVTSLTVTSMPINTTVHQKHAVTFDFQGLLENPNALLVVWYAKLHLVLWFNNSSLASLPLEPPPLSNKVQTNTPFQARFAVDTEKFPGGVLREMAAQRRAHGSVNFAITLRAWIKFKLGGLGFKPRFMSLGCSPLQVAFSPEYNDKNETGILVAPSECYAD</sequence>
<organism evidence="4 5">
    <name type="scientific">Phaseolus vulgaris</name>
    <name type="common">Kidney bean</name>
    <name type="synonym">French bean</name>
    <dbReference type="NCBI Taxonomy" id="3885"/>
    <lineage>
        <taxon>Eukaryota</taxon>
        <taxon>Viridiplantae</taxon>
        <taxon>Streptophyta</taxon>
        <taxon>Embryophyta</taxon>
        <taxon>Tracheophyta</taxon>
        <taxon>Spermatophyta</taxon>
        <taxon>Magnoliopsida</taxon>
        <taxon>eudicotyledons</taxon>
        <taxon>Gunneridae</taxon>
        <taxon>Pentapetalae</taxon>
        <taxon>rosids</taxon>
        <taxon>fabids</taxon>
        <taxon>Fabales</taxon>
        <taxon>Fabaceae</taxon>
        <taxon>Papilionoideae</taxon>
        <taxon>50 kb inversion clade</taxon>
        <taxon>NPAAA clade</taxon>
        <taxon>indigoferoid/millettioid clade</taxon>
        <taxon>Phaseoleae</taxon>
        <taxon>Phaseolus</taxon>
    </lineage>
</organism>
<evidence type="ECO:0000313" key="5">
    <source>
        <dbReference type="Proteomes" id="UP000000226"/>
    </source>
</evidence>
<dbReference type="Gramene" id="ESW17789">
    <property type="protein sequence ID" value="ESW17789"/>
    <property type="gene ID" value="PHAVU_007G268500g"/>
</dbReference>
<evidence type="ECO:0000256" key="2">
    <source>
        <dbReference type="ARBA" id="ARBA00023136"/>
    </source>
</evidence>
<keyword evidence="3" id="KW-0812">Transmembrane</keyword>
<gene>
    <name evidence="4" type="ORF">PHAVU_007G268500g</name>
</gene>
<dbReference type="EMBL" id="CM002294">
    <property type="protein sequence ID" value="ESW17789.1"/>
    <property type="molecule type" value="Genomic_DNA"/>
</dbReference>
<dbReference type="OMA" id="MAMTITL"/>
<reference evidence="5" key="1">
    <citation type="journal article" date="2014" name="Nat. Genet.">
        <title>A reference genome for common bean and genome-wide analysis of dual domestications.</title>
        <authorList>
            <person name="Schmutz J."/>
            <person name="McClean P.E."/>
            <person name="Mamidi S."/>
            <person name="Wu G.A."/>
            <person name="Cannon S.B."/>
            <person name="Grimwood J."/>
            <person name="Jenkins J."/>
            <person name="Shu S."/>
            <person name="Song Q."/>
            <person name="Chavarro C."/>
            <person name="Torres-Torres M."/>
            <person name="Geffroy V."/>
            <person name="Moghaddam S.M."/>
            <person name="Gao D."/>
            <person name="Abernathy B."/>
            <person name="Barry K."/>
            <person name="Blair M."/>
            <person name="Brick M.A."/>
            <person name="Chovatia M."/>
            <person name="Gepts P."/>
            <person name="Goodstein D.M."/>
            <person name="Gonzales M."/>
            <person name="Hellsten U."/>
            <person name="Hyten D.L."/>
            <person name="Jia G."/>
            <person name="Kelly J.D."/>
            <person name="Kudrna D."/>
            <person name="Lee R."/>
            <person name="Richard M.M."/>
            <person name="Miklas P.N."/>
            <person name="Osorno J.M."/>
            <person name="Rodrigues J."/>
            <person name="Thareau V."/>
            <person name="Urrea C.A."/>
            <person name="Wang M."/>
            <person name="Yu Y."/>
            <person name="Zhang M."/>
            <person name="Wing R.A."/>
            <person name="Cregan P.B."/>
            <person name="Rokhsar D.S."/>
            <person name="Jackson S.A."/>
        </authorList>
    </citation>
    <scope>NUCLEOTIDE SEQUENCE [LARGE SCALE GENOMIC DNA]</scope>
    <source>
        <strain evidence="5">cv. G19833</strain>
    </source>
</reference>
<accession>V7BIL4</accession>
<dbReference type="GO" id="GO:0098542">
    <property type="term" value="P:defense response to other organism"/>
    <property type="evidence" value="ECO:0007669"/>
    <property type="project" value="InterPro"/>
</dbReference>
<protein>
    <recommendedName>
        <fullName evidence="6">Late embryogenesis abundant protein LEA-2 subgroup domain-containing protein</fullName>
    </recommendedName>
</protein>